<dbReference type="RefSeq" id="WP_002678929.1">
    <property type="nucleotide sequence ID" value="NZ_CM001795.1"/>
</dbReference>
<dbReference type="InterPro" id="IPR000415">
    <property type="entry name" value="Nitroreductase-like"/>
</dbReference>
<dbReference type="EMBL" id="AGDV01000001">
    <property type="protein sequence ID" value="EMB35962.1"/>
    <property type="molecule type" value="Genomic_DNA"/>
</dbReference>
<dbReference type="GeneID" id="2739464"/>
<dbReference type="PATRIC" id="fig|999432.5.peg.158"/>
<dbReference type="GO" id="GO:0016491">
    <property type="term" value="F:oxidoreductase activity"/>
    <property type="evidence" value="ECO:0007669"/>
    <property type="project" value="UniProtKB-KW"/>
</dbReference>
<comment type="caution">
    <text evidence="4">The sequence shown here is derived from an EMBL/GenBank/DDBJ whole genome shotgun (WGS) entry which is preliminary data.</text>
</comment>
<keyword evidence="2" id="KW-0560">Oxidoreductase</keyword>
<dbReference type="HOGENOM" id="CLU_070764_7_1_12"/>
<evidence type="ECO:0000259" key="3">
    <source>
        <dbReference type="Pfam" id="PF00881"/>
    </source>
</evidence>
<dbReference type="Pfam" id="PF00881">
    <property type="entry name" value="Nitroreductase"/>
    <property type="match status" value="1"/>
</dbReference>
<dbReference type="SUPFAM" id="SSF55469">
    <property type="entry name" value="FMN-dependent nitroreductase-like"/>
    <property type="match status" value="1"/>
</dbReference>
<gene>
    <name evidence="4" type="ORF">HMPREF9726_00154</name>
</gene>
<dbReference type="InterPro" id="IPR029479">
    <property type="entry name" value="Nitroreductase"/>
</dbReference>
<evidence type="ECO:0000256" key="1">
    <source>
        <dbReference type="ARBA" id="ARBA00007118"/>
    </source>
</evidence>
<feature type="domain" description="Nitroreductase" evidence="3">
    <location>
        <begin position="11"/>
        <end position="155"/>
    </location>
</feature>
<evidence type="ECO:0000313" key="4">
    <source>
        <dbReference type="EMBL" id="EMB35962.1"/>
    </source>
</evidence>
<accession>A0A0E2E935</accession>
<evidence type="ECO:0000256" key="2">
    <source>
        <dbReference type="ARBA" id="ARBA00023002"/>
    </source>
</evidence>
<protein>
    <recommendedName>
        <fullName evidence="3">Nitroreductase domain-containing protein</fullName>
    </recommendedName>
</protein>
<organism evidence="4">
    <name type="scientific">Treponema denticola H-22</name>
    <dbReference type="NCBI Taxonomy" id="999432"/>
    <lineage>
        <taxon>Bacteria</taxon>
        <taxon>Pseudomonadati</taxon>
        <taxon>Spirochaetota</taxon>
        <taxon>Spirochaetia</taxon>
        <taxon>Spirochaetales</taxon>
        <taxon>Treponemataceae</taxon>
        <taxon>Treponema</taxon>
    </lineage>
</organism>
<dbReference type="CDD" id="cd02062">
    <property type="entry name" value="Nitro_FMN_reductase"/>
    <property type="match status" value="1"/>
</dbReference>
<reference evidence="4" key="1">
    <citation type="submission" date="2012-01" db="EMBL/GenBank/DDBJ databases">
        <title>The Genome Sequence of Treponema denticola H-22.</title>
        <authorList>
            <consortium name="The Broad Institute Genome Sequencing Platform"/>
            <person name="Earl A."/>
            <person name="Ward D."/>
            <person name="Feldgarden M."/>
            <person name="Gevers D."/>
            <person name="Blanton J.M."/>
            <person name="Fenno C.J."/>
            <person name="Baranova O.V."/>
            <person name="Mathney J."/>
            <person name="Dewhirst F.E."/>
            <person name="Izard J."/>
            <person name="Young S.K."/>
            <person name="Zeng Q."/>
            <person name="Gargeya S."/>
            <person name="Fitzgerald M."/>
            <person name="Haas B."/>
            <person name="Abouelleil A."/>
            <person name="Alvarado L."/>
            <person name="Arachchi H.M."/>
            <person name="Berlin A."/>
            <person name="Chapman S.B."/>
            <person name="Gearin G."/>
            <person name="Goldberg J."/>
            <person name="Griggs A."/>
            <person name="Gujja S."/>
            <person name="Hansen M."/>
            <person name="Heiman D."/>
            <person name="Howarth C."/>
            <person name="Larimer J."/>
            <person name="Lui A."/>
            <person name="MacDonald P.J.P."/>
            <person name="McCowen C."/>
            <person name="Montmayeur A."/>
            <person name="Murphy C."/>
            <person name="Neiman D."/>
            <person name="Pearson M."/>
            <person name="Priest M."/>
            <person name="Roberts A."/>
            <person name="Saif S."/>
            <person name="Shea T."/>
            <person name="Sisk P."/>
            <person name="Stolte C."/>
            <person name="Sykes S."/>
            <person name="Wortman J."/>
            <person name="Nusbaum C."/>
            <person name="Birren B."/>
        </authorList>
    </citation>
    <scope>NUCLEOTIDE SEQUENCE [LARGE SCALE GENOMIC DNA]</scope>
    <source>
        <strain evidence="4">H-22</strain>
    </source>
</reference>
<comment type="similarity">
    <text evidence="1">Belongs to the nitroreductase family.</text>
</comment>
<proteinExistence type="inferred from homology"/>
<dbReference type="PANTHER" id="PTHR43673:SF10">
    <property type="entry name" value="NADH DEHYDROGENASE_NAD(P)H NITROREDUCTASE XCC3605-RELATED"/>
    <property type="match status" value="1"/>
</dbReference>
<dbReference type="AlphaFoldDB" id="A0A0E2E935"/>
<dbReference type="PANTHER" id="PTHR43673">
    <property type="entry name" value="NAD(P)H NITROREDUCTASE YDGI-RELATED"/>
    <property type="match status" value="1"/>
</dbReference>
<dbReference type="Gene3D" id="3.40.109.10">
    <property type="entry name" value="NADH Oxidase"/>
    <property type="match status" value="2"/>
</dbReference>
<name>A0A0E2E935_TREDN</name>
<sequence>MNFNDFLSLMKKRQSCRSFDYSKPVSKEDLISILEAGRLSPSACNSQPYEVFVAQGEKAKIIADAKMGSFNKFIDDCNTFLVIAEDNYSLPAKIGSLIKKVDFKAIDIGILTANLVNAASALNLETCILGVFDEKRIQKLIERKKRIRLVIALGYPKEGYPLREKTRKDFDDNMHFLA</sequence>
<dbReference type="Proteomes" id="UP000011705">
    <property type="component" value="Chromosome"/>
</dbReference>